<evidence type="ECO:0000256" key="1">
    <source>
        <dbReference type="ARBA" id="ARBA00004141"/>
    </source>
</evidence>
<dbReference type="Gene3D" id="1.20.1250.20">
    <property type="entry name" value="MFS general substrate transporter like domains"/>
    <property type="match status" value="1"/>
</dbReference>
<dbReference type="AlphaFoldDB" id="A0AAI8VH15"/>
<feature type="transmembrane region" description="Helical" evidence="6">
    <location>
        <begin position="204"/>
        <end position="227"/>
    </location>
</feature>
<evidence type="ECO:0000256" key="4">
    <source>
        <dbReference type="ARBA" id="ARBA00023136"/>
    </source>
</evidence>
<feature type="transmembrane region" description="Helical" evidence="6">
    <location>
        <begin position="318"/>
        <end position="339"/>
    </location>
</feature>
<evidence type="ECO:0000256" key="3">
    <source>
        <dbReference type="ARBA" id="ARBA00022989"/>
    </source>
</evidence>
<sequence>MSAQTEDVWSAQDQNEDSPLLGPEADAPSSSSSPAKKTSDGDTWRYDVVMMVAAIVFFLEVGSYMTVPSRNKIMEQNICRAHYPDLVDDQSTLEDSLCRGPEVQGKIASLNGWTYMLECIPGLLTAIPYGVATDRFGRKPLLAIALFGYMLYLLWMIVILALPAVFPIELYLLGPLFLFIGGELMNSVFYTMGADVVPAAKMAVVYLQLGAVSFGGELVGAQVGGVATDRDPWLSLLLGFGLIVIAFLGIFLLPETMHLRTEMISDVDSPIRLTDEPSEDLDEDASPRKTTRVLREGFGLMKGQLKEAVTVVYGNSHLMLLLLALTFAIAGKFISNILLQYAMKRYDISWGRAAELVSLRSVFVIIWQLAVLPMVSWLLVTKAGLTPVVKDLWLGRGSVFGLSIGSLLVAFAATPAMLVFALVVLSLGFSFPYIIRSVLNTLVDEQYVGTLNATIGLCEKIGIMVASPIMSSLLKKGMELGDGWMGLPFFFAAGVFSVSALIVWVFRLRPGEPH</sequence>
<comment type="caution">
    <text evidence="8">The sequence shown here is derived from an EMBL/GenBank/DDBJ whole genome shotgun (WGS) entry which is preliminary data.</text>
</comment>
<feature type="transmembrane region" description="Helical" evidence="6">
    <location>
        <begin position="233"/>
        <end position="253"/>
    </location>
</feature>
<dbReference type="GO" id="GO:0016020">
    <property type="term" value="C:membrane"/>
    <property type="evidence" value="ECO:0007669"/>
    <property type="project" value="UniProtKB-SubCell"/>
</dbReference>
<dbReference type="InterPro" id="IPR036259">
    <property type="entry name" value="MFS_trans_sf"/>
</dbReference>
<dbReference type="InterPro" id="IPR020846">
    <property type="entry name" value="MFS_dom"/>
</dbReference>
<dbReference type="PROSITE" id="PS50850">
    <property type="entry name" value="MFS"/>
    <property type="match status" value="1"/>
</dbReference>
<dbReference type="PANTHER" id="PTHR23507:SF1">
    <property type="entry name" value="FI18259P1-RELATED"/>
    <property type="match status" value="1"/>
</dbReference>
<organism evidence="8 9">
    <name type="scientific">Anthostomella pinea</name>
    <dbReference type="NCBI Taxonomy" id="933095"/>
    <lineage>
        <taxon>Eukaryota</taxon>
        <taxon>Fungi</taxon>
        <taxon>Dikarya</taxon>
        <taxon>Ascomycota</taxon>
        <taxon>Pezizomycotina</taxon>
        <taxon>Sordariomycetes</taxon>
        <taxon>Xylariomycetidae</taxon>
        <taxon>Xylariales</taxon>
        <taxon>Xylariaceae</taxon>
        <taxon>Anthostomella</taxon>
    </lineage>
</organism>
<evidence type="ECO:0000313" key="9">
    <source>
        <dbReference type="Proteomes" id="UP001295740"/>
    </source>
</evidence>
<evidence type="ECO:0000313" key="8">
    <source>
        <dbReference type="EMBL" id="CAJ2504406.1"/>
    </source>
</evidence>
<feature type="transmembrane region" description="Helical" evidence="6">
    <location>
        <begin position="392"/>
        <end position="411"/>
    </location>
</feature>
<dbReference type="SUPFAM" id="SSF103473">
    <property type="entry name" value="MFS general substrate transporter"/>
    <property type="match status" value="1"/>
</dbReference>
<feature type="compositionally biased region" description="Polar residues" evidence="5">
    <location>
        <begin position="1"/>
        <end position="13"/>
    </location>
</feature>
<evidence type="ECO:0000256" key="5">
    <source>
        <dbReference type="SAM" id="MobiDB-lite"/>
    </source>
</evidence>
<feature type="transmembrane region" description="Helical" evidence="6">
    <location>
        <begin position="417"/>
        <end position="435"/>
    </location>
</feature>
<dbReference type="Pfam" id="PF07690">
    <property type="entry name" value="MFS_1"/>
    <property type="match status" value="1"/>
</dbReference>
<feature type="transmembrane region" description="Helical" evidence="6">
    <location>
        <begin position="447"/>
        <end position="467"/>
    </location>
</feature>
<evidence type="ECO:0000256" key="6">
    <source>
        <dbReference type="SAM" id="Phobius"/>
    </source>
</evidence>
<dbReference type="PANTHER" id="PTHR23507">
    <property type="entry name" value="ZGC:174356"/>
    <property type="match status" value="1"/>
</dbReference>
<name>A0AAI8VH15_9PEZI</name>
<feature type="transmembrane region" description="Helical" evidence="6">
    <location>
        <begin position="141"/>
        <end position="166"/>
    </location>
</feature>
<comment type="subcellular location">
    <subcellularLocation>
        <location evidence="1">Membrane</location>
        <topology evidence="1">Multi-pass membrane protein</topology>
    </subcellularLocation>
</comment>
<reference evidence="8" key="1">
    <citation type="submission" date="2023-10" db="EMBL/GenBank/DDBJ databases">
        <authorList>
            <person name="Hackl T."/>
        </authorList>
    </citation>
    <scope>NUCLEOTIDE SEQUENCE</scope>
</reference>
<protein>
    <submittedName>
        <fullName evidence="8">Uu.00g118000.m01.CDS01</fullName>
    </submittedName>
</protein>
<evidence type="ECO:0000256" key="2">
    <source>
        <dbReference type="ARBA" id="ARBA00022692"/>
    </source>
</evidence>
<feature type="transmembrane region" description="Helical" evidence="6">
    <location>
        <begin position="172"/>
        <end position="192"/>
    </location>
</feature>
<keyword evidence="9" id="KW-1185">Reference proteome</keyword>
<feature type="region of interest" description="Disordered" evidence="5">
    <location>
        <begin position="1"/>
        <end position="40"/>
    </location>
</feature>
<feature type="transmembrane region" description="Helical" evidence="6">
    <location>
        <begin position="487"/>
        <end position="506"/>
    </location>
</feature>
<proteinExistence type="predicted"/>
<dbReference type="InterPro" id="IPR011701">
    <property type="entry name" value="MFS"/>
</dbReference>
<feature type="compositionally biased region" description="Low complexity" evidence="5">
    <location>
        <begin position="27"/>
        <end position="36"/>
    </location>
</feature>
<dbReference type="EMBL" id="CAUWAG010000006">
    <property type="protein sequence ID" value="CAJ2504406.1"/>
    <property type="molecule type" value="Genomic_DNA"/>
</dbReference>
<accession>A0AAI8VH15</accession>
<keyword evidence="2 6" id="KW-0812">Transmembrane</keyword>
<feature type="transmembrane region" description="Helical" evidence="6">
    <location>
        <begin position="359"/>
        <end position="380"/>
    </location>
</feature>
<feature type="transmembrane region" description="Helical" evidence="6">
    <location>
        <begin position="48"/>
        <end position="67"/>
    </location>
</feature>
<feature type="domain" description="Major facilitator superfamily (MFS) profile" evidence="7">
    <location>
        <begin position="49"/>
        <end position="511"/>
    </location>
</feature>
<dbReference type="GO" id="GO:0022857">
    <property type="term" value="F:transmembrane transporter activity"/>
    <property type="evidence" value="ECO:0007669"/>
    <property type="project" value="InterPro"/>
</dbReference>
<dbReference type="Proteomes" id="UP001295740">
    <property type="component" value="Unassembled WGS sequence"/>
</dbReference>
<keyword evidence="4 6" id="KW-0472">Membrane</keyword>
<gene>
    <name evidence="8" type="ORF">KHLLAP_LOCUS4874</name>
</gene>
<evidence type="ECO:0000259" key="7">
    <source>
        <dbReference type="PROSITE" id="PS50850"/>
    </source>
</evidence>
<keyword evidence="3 6" id="KW-1133">Transmembrane helix</keyword>